<evidence type="ECO:0000313" key="4">
    <source>
        <dbReference type="Proteomes" id="UP000037405"/>
    </source>
</evidence>
<dbReference type="SUPFAM" id="SSF53474">
    <property type="entry name" value="alpha/beta-Hydrolases"/>
    <property type="match status" value="1"/>
</dbReference>
<keyword evidence="4" id="KW-1185">Reference proteome</keyword>
<dbReference type="EMBL" id="LGUE01000004">
    <property type="protein sequence ID" value="KON84974.1"/>
    <property type="molecule type" value="Genomic_DNA"/>
</dbReference>
<evidence type="ECO:0000256" key="1">
    <source>
        <dbReference type="ARBA" id="ARBA00022801"/>
    </source>
</evidence>
<evidence type="ECO:0000259" key="2">
    <source>
        <dbReference type="Pfam" id="PF00561"/>
    </source>
</evidence>
<proteinExistence type="predicted"/>
<dbReference type="PATRIC" id="fig|189381.12.peg.2712"/>
<sequence length="316" mass="35805">MLQWTVVCGTIVFMFQGRGPIMKEQVIHIDGYRVRINTWGETYLPTIVCLHGLGNSSLSFLEIGEALKSEYHMVSIDLPGHGRSEAFKSEEEYSMTGMVGWIHDVLAKLGVSGFYFLAHSYGADIALHFMKEYGSSVIRTILIDGGYTTKKSFYEIVDGLAQSPDWKWPNINSVEKEVHYTTESFTAFEYPSLTAFLENEEAKASEWSTLKRKASEDYVKEVDGKIKLIATPEVATAAIRSMAQSPIRDLYQELDSEKITLLVATLPAEFSVINEGLLEDVKRMSDITIKYIEDTTHMLHWDDREAVVGEIRRDFK</sequence>
<reference evidence="4" key="1">
    <citation type="submission" date="2015-07" db="EMBL/GenBank/DDBJ databases">
        <title>Fjat-14235 jcm11544.</title>
        <authorList>
            <person name="Liu B."/>
            <person name="Wang J."/>
            <person name="Zhu Y."/>
            <person name="Liu G."/>
            <person name="Chen Q."/>
            <person name="Chen Z."/>
            <person name="Lan J."/>
            <person name="Che J."/>
            <person name="Ge C."/>
            <person name="Shi H."/>
            <person name="Pan Z."/>
            <person name="Liu X."/>
        </authorList>
    </citation>
    <scope>NUCLEOTIDE SEQUENCE [LARGE SCALE GENOMIC DNA]</scope>
    <source>
        <strain evidence="4">JCM 11544</strain>
    </source>
</reference>
<dbReference type="Proteomes" id="UP000037405">
    <property type="component" value="Unassembled WGS sequence"/>
</dbReference>
<protein>
    <recommendedName>
        <fullName evidence="2">AB hydrolase-1 domain-containing protein</fullName>
    </recommendedName>
</protein>
<dbReference type="InterPro" id="IPR050266">
    <property type="entry name" value="AB_hydrolase_sf"/>
</dbReference>
<dbReference type="GO" id="GO:0016787">
    <property type="term" value="F:hydrolase activity"/>
    <property type="evidence" value="ECO:0007669"/>
    <property type="project" value="UniProtKB-KW"/>
</dbReference>
<evidence type="ECO:0000313" key="3">
    <source>
        <dbReference type="EMBL" id="KON84974.1"/>
    </source>
</evidence>
<dbReference type="PANTHER" id="PTHR43798">
    <property type="entry name" value="MONOACYLGLYCEROL LIPASE"/>
    <property type="match status" value="1"/>
</dbReference>
<dbReference type="PANTHER" id="PTHR43798:SF31">
    <property type="entry name" value="AB HYDROLASE SUPERFAMILY PROTEIN YCLE"/>
    <property type="match status" value="1"/>
</dbReference>
<name>A0A0M0G552_9BACI</name>
<dbReference type="GO" id="GO:0016020">
    <property type="term" value="C:membrane"/>
    <property type="evidence" value="ECO:0007669"/>
    <property type="project" value="TreeGrafter"/>
</dbReference>
<keyword evidence="1" id="KW-0378">Hydrolase</keyword>
<dbReference type="InterPro" id="IPR029058">
    <property type="entry name" value="AB_hydrolase_fold"/>
</dbReference>
<dbReference type="AlphaFoldDB" id="A0A0M0G552"/>
<organism evidence="3 4">
    <name type="scientific">Rossellomorea marisflavi</name>
    <dbReference type="NCBI Taxonomy" id="189381"/>
    <lineage>
        <taxon>Bacteria</taxon>
        <taxon>Bacillati</taxon>
        <taxon>Bacillota</taxon>
        <taxon>Bacilli</taxon>
        <taxon>Bacillales</taxon>
        <taxon>Bacillaceae</taxon>
        <taxon>Rossellomorea</taxon>
    </lineage>
</organism>
<feature type="domain" description="AB hydrolase-1" evidence="2">
    <location>
        <begin position="45"/>
        <end position="171"/>
    </location>
</feature>
<accession>A0A0M0G552</accession>
<gene>
    <name evidence="3" type="ORF">AF331_13310</name>
</gene>
<dbReference type="Gene3D" id="3.40.50.1820">
    <property type="entry name" value="alpha/beta hydrolase"/>
    <property type="match status" value="1"/>
</dbReference>
<comment type="caution">
    <text evidence="3">The sequence shown here is derived from an EMBL/GenBank/DDBJ whole genome shotgun (WGS) entry which is preliminary data.</text>
</comment>
<dbReference type="Pfam" id="PF00561">
    <property type="entry name" value="Abhydrolase_1"/>
    <property type="match status" value="1"/>
</dbReference>
<dbReference type="InterPro" id="IPR000073">
    <property type="entry name" value="AB_hydrolase_1"/>
</dbReference>